<dbReference type="RefSeq" id="WP_317958143.1">
    <property type="nucleotide sequence ID" value="NZ_BSKO01000001.1"/>
</dbReference>
<keyword evidence="2" id="KW-1185">Reference proteome</keyword>
<evidence type="ECO:0000313" key="1">
    <source>
        <dbReference type="EMBL" id="GLO66269.1"/>
    </source>
</evidence>
<name>A0ABQ5TKP4_9BACI</name>
<reference evidence="1 2" key="1">
    <citation type="submission" date="2023-02" db="EMBL/GenBank/DDBJ databases">
        <title>Oceanobacillus kimchii IFOP_LL358 isolated form Alexandrium catenella lab strain.</title>
        <authorList>
            <person name="Gajardo G."/>
            <person name="Ueki S."/>
            <person name="Maruyama F."/>
        </authorList>
    </citation>
    <scope>NUCLEOTIDE SEQUENCE [LARGE SCALE GENOMIC DNA]</scope>
    <source>
        <strain evidence="1 2">IFOP_LL358</strain>
    </source>
</reference>
<proteinExistence type="predicted"/>
<dbReference type="EMBL" id="BSKO01000001">
    <property type="protein sequence ID" value="GLO66269.1"/>
    <property type="molecule type" value="Genomic_DNA"/>
</dbReference>
<gene>
    <name evidence="1" type="ORF">MACH08_20530</name>
</gene>
<dbReference type="Proteomes" id="UP001275436">
    <property type="component" value="Unassembled WGS sequence"/>
</dbReference>
<protein>
    <submittedName>
        <fullName evidence="1">Uncharacterized protein</fullName>
    </submittedName>
</protein>
<accession>A0ABQ5TKP4</accession>
<comment type="caution">
    <text evidence="1">The sequence shown here is derived from an EMBL/GenBank/DDBJ whole genome shotgun (WGS) entry which is preliminary data.</text>
</comment>
<sequence>MTVRELIESLLDYEMDRNVVAELRFGKDWDEMDFEIDDNGVSIKEVNFVIDLGDQVLIDRDRLEELESIESEYESVEE</sequence>
<evidence type="ECO:0000313" key="2">
    <source>
        <dbReference type="Proteomes" id="UP001275436"/>
    </source>
</evidence>
<organism evidence="1 2">
    <name type="scientific">Oceanobacillus kimchii</name>
    <dbReference type="NCBI Taxonomy" id="746691"/>
    <lineage>
        <taxon>Bacteria</taxon>
        <taxon>Bacillati</taxon>
        <taxon>Bacillota</taxon>
        <taxon>Bacilli</taxon>
        <taxon>Bacillales</taxon>
        <taxon>Bacillaceae</taxon>
        <taxon>Oceanobacillus</taxon>
    </lineage>
</organism>